<reference evidence="1 2" key="1">
    <citation type="journal article" date="2017" name="BMC Biol.">
        <title>Genomic innovations, transcriptional plasticity and gene loss underlying the evolution and divergence of two highly polyphagous and invasive Helicoverpa pest species.</title>
        <authorList>
            <person name="Pearce S.L."/>
            <person name="Clarke D.F."/>
            <person name="East P.D."/>
            <person name="Elfekih S."/>
            <person name="Gordon K.H."/>
            <person name="Jermiin L.S."/>
            <person name="McGaughran A."/>
            <person name="Oakeshott J.G."/>
            <person name="Papanikolaou A."/>
            <person name="Perera O.P."/>
            <person name="Rane R.V."/>
            <person name="Richards S."/>
            <person name="Tay W.T."/>
            <person name="Walsh T.K."/>
            <person name="Anderson A."/>
            <person name="Anderson C.J."/>
            <person name="Asgari S."/>
            <person name="Board P.G."/>
            <person name="Bretschneider A."/>
            <person name="Campbell P.M."/>
            <person name="Chertemps T."/>
            <person name="Christeller J.T."/>
            <person name="Coppin C.W."/>
            <person name="Downes S.J."/>
            <person name="Duan G."/>
            <person name="Farnsworth C.A."/>
            <person name="Good R.T."/>
            <person name="Han L.B."/>
            <person name="Han Y.C."/>
            <person name="Hatje K."/>
            <person name="Horne I."/>
            <person name="Huang Y.P."/>
            <person name="Hughes D.S."/>
            <person name="Jacquin-Joly E."/>
            <person name="James W."/>
            <person name="Jhangiani S."/>
            <person name="Kollmar M."/>
            <person name="Kuwar S.S."/>
            <person name="Li S."/>
            <person name="Liu N.Y."/>
            <person name="Maibeche M.T."/>
            <person name="Miller J.R."/>
            <person name="Montagne N."/>
            <person name="Perry T."/>
            <person name="Qu J."/>
            <person name="Song S.V."/>
            <person name="Sutton G.G."/>
            <person name="Vogel H."/>
            <person name="Walenz B.P."/>
            <person name="Xu W."/>
            <person name="Zhang H.J."/>
            <person name="Zou Z."/>
            <person name="Batterham P."/>
            <person name="Edwards O.R."/>
            <person name="Feyereisen R."/>
            <person name="Gibbs R.A."/>
            <person name="Heckel D.G."/>
            <person name="McGrath A."/>
            <person name="Robin C."/>
            <person name="Scherer S.E."/>
            <person name="Worley K.C."/>
            <person name="Wu Y.D."/>
        </authorList>
    </citation>
    <scope>NUCLEOTIDE SEQUENCE [LARGE SCALE GENOMIC DNA]</scope>
    <source>
        <strain evidence="1">Harm_GR_Male_#8</strain>
        <tissue evidence="1">Whole organism</tissue>
    </source>
</reference>
<gene>
    <name evidence="1" type="primary">HaOG202968</name>
    <name evidence="1" type="ORF">B5X24_HaOG202968</name>
</gene>
<dbReference type="Proteomes" id="UP000249218">
    <property type="component" value="Unassembled WGS sequence"/>
</dbReference>
<keyword evidence="2" id="KW-1185">Reference proteome</keyword>
<evidence type="ECO:0008006" key="3">
    <source>
        <dbReference type="Google" id="ProtNLM"/>
    </source>
</evidence>
<protein>
    <recommendedName>
        <fullName evidence="3">Reverse transcriptase zinc-binding domain-containing protein</fullName>
    </recommendedName>
</protein>
<dbReference type="OrthoDB" id="415822at2759"/>
<dbReference type="EMBL" id="KZ149918">
    <property type="protein sequence ID" value="PZC77857.1"/>
    <property type="molecule type" value="Genomic_DNA"/>
</dbReference>
<accession>A0A2W1BXC9</accession>
<organism evidence="1 2">
    <name type="scientific">Helicoverpa armigera</name>
    <name type="common">Cotton bollworm</name>
    <name type="synonym">Heliothis armigera</name>
    <dbReference type="NCBI Taxonomy" id="29058"/>
    <lineage>
        <taxon>Eukaryota</taxon>
        <taxon>Metazoa</taxon>
        <taxon>Ecdysozoa</taxon>
        <taxon>Arthropoda</taxon>
        <taxon>Hexapoda</taxon>
        <taxon>Insecta</taxon>
        <taxon>Pterygota</taxon>
        <taxon>Neoptera</taxon>
        <taxon>Endopterygota</taxon>
        <taxon>Lepidoptera</taxon>
        <taxon>Glossata</taxon>
        <taxon>Ditrysia</taxon>
        <taxon>Noctuoidea</taxon>
        <taxon>Noctuidae</taxon>
        <taxon>Heliothinae</taxon>
        <taxon>Helicoverpa</taxon>
    </lineage>
</organism>
<dbReference type="AlphaFoldDB" id="A0A2W1BXC9"/>
<proteinExistence type="predicted"/>
<evidence type="ECO:0000313" key="1">
    <source>
        <dbReference type="EMBL" id="PZC77857.1"/>
    </source>
</evidence>
<name>A0A2W1BXC9_HELAM</name>
<evidence type="ECO:0000313" key="2">
    <source>
        <dbReference type="Proteomes" id="UP000249218"/>
    </source>
</evidence>
<sequence length="273" mass="30459">MAPPEHRPRPLPASIRRHTQEYGPVRGPNLGRLTVWSEERRCHPKATKGHCTAGGEGIPHKCRYDWTAVQRALDRHPDPIEREEVREEAREAITRHWAEDLASSTFGRRTLDAIGPVLDGWLNRRHGCLSMHPAQVLSGHGCFGAYLHRIGREETPKCHHCEAEVDTAEHTLEVCPSWAEPRRTLVAVVGNDLSLPSVIGAMLGSEEAWDAVASFYEEGVEDGEHNVRPHPPRGVISGRQARGCHRLHYRDRPLCSGHHRDPSPLGGGMRGLP</sequence>